<feature type="compositionally biased region" description="Basic and acidic residues" evidence="1">
    <location>
        <begin position="143"/>
        <end position="152"/>
    </location>
</feature>
<keyword evidence="3" id="KW-1185">Reference proteome</keyword>
<dbReference type="EMBL" id="STGW01000029">
    <property type="protein sequence ID" value="THV08767.1"/>
    <property type="molecule type" value="Genomic_DNA"/>
</dbReference>
<evidence type="ECO:0000313" key="2">
    <source>
        <dbReference type="EMBL" id="THV08767.1"/>
    </source>
</evidence>
<evidence type="ECO:0000313" key="3">
    <source>
        <dbReference type="Proteomes" id="UP000307087"/>
    </source>
</evidence>
<name>A0A4S8MZ67_9ACTN</name>
<dbReference type="AlphaFoldDB" id="A0A4S8MZ67"/>
<accession>A0A4S8MZ67</accession>
<organism evidence="2 3">
    <name type="scientific">Nocardioides caeni</name>
    <dbReference type="NCBI Taxonomy" id="574700"/>
    <lineage>
        <taxon>Bacteria</taxon>
        <taxon>Bacillati</taxon>
        <taxon>Actinomycetota</taxon>
        <taxon>Actinomycetes</taxon>
        <taxon>Propionibacteriales</taxon>
        <taxon>Nocardioidaceae</taxon>
        <taxon>Nocardioides</taxon>
    </lineage>
</organism>
<reference evidence="2 3" key="1">
    <citation type="journal article" date="2009" name="Int. J. Syst. Evol. Microbiol.">
        <title>Nocardioides caeni sp. nov., isolated from wastewater.</title>
        <authorList>
            <person name="Yoon J.H."/>
            <person name="Kang S.J."/>
            <person name="Park S."/>
            <person name="Kim W."/>
            <person name="Oh T.K."/>
        </authorList>
    </citation>
    <scope>NUCLEOTIDE SEQUENCE [LARGE SCALE GENOMIC DNA]</scope>
    <source>
        <strain evidence="2 3">DSM 23134</strain>
    </source>
</reference>
<proteinExistence type="predicted"/>
<gene>
    <name evidence="2" type="ORF">E9934_19230</name>
</gene>
<sequence>MLLRLAVSPTPQTSRSLLRRGRREHGGRTTRREFDGQEAPHGRTVVTVKWFSAMLRFLIWVGPEVRGRGRSVVLLRAADHEAAFAAALARGRALERDFVNADGEEVRWRLQLVETIDELEEELADGREVYSEPFPPVEIAPVDDPRHPEDLHPGSSGV</sequence>
<evidence type="ECO:0000256" key="1">
    <source>
        <dbReference type="SAM" id="MobiDB-lite"/>
    </source>
</evidence>
<feature type="region of interest" description="Disordered" evidence="1">
    <location>
        <begin position="1"/>
        <end position="38"/>
    </location>
</feature>
<dbReference type="Pfam" id="PF14119">
    <property type="entry name" value="DUF4288"/>
    <property type="match status" value="1"/>
</dbReference>
<feature type="compositionally biased region" description="Basic and acidic residues" evidence="1">
    <location>
        <begin position="24"/>
        <end position="38"/>
    </location>
</feature>
<dbReference type="InterPro" id="IPR025630">
    <property type="entry name" value="DUF4288"/>
</dbReference>
<comment type="caution">
    <text evidence="2">The sequence shown here is derived from an EMBL/GenBank/DDBJ whole genome shotgun (WGS) entry which is preliminary data.</text>
</comment>
<protein>
    <submittedName>
        <fullName evidence="2">DUF4288 domain-containing protein</fullName>
    </submittedName>
</protein>
<dbReference type="Proteomes" id="UP000307087">
    <property type="component" value="Unassembled WGS sequence"/>
</dbReference>
<feature type="region of interest" description="Disordered" evidence="1">
    <location>
        <begin position="134"/>
        <end position="158"/>
    </location>
</feature>